<dbReference type="SMART" id="SM00065">
    <property type="entry name" value="GAF"/>
    <property type="match status" value="1"/>
</dbReference>
<comment type="caution">
    <text evidence="4">The sequence shown here is derived from an EMBL/GenBank/DDBJ whole genome shotgun (WGS) entry which is preliminary data.</text>
</comment>
<dbReference type="SMART" id="SM00052">
    <property type="entry name" value="EAL"/>
    <property type="match status" value="1"/>
</dbReference>
<dbReference type="PANTHER" id="PTHR44757">
    <property type="entry name" value="DIGUANYLATE CYCLASE DGCP"/>
    <property type="match status" value="1"/>
</dbReference>
<sequence length="727" mass="79047">MSDESSPSWDAGVTALGALHDPGQIHQQVLRDLMRYAGARGGLIAVAGTADGTFRVLCTEQLPPTPLASWPVFTLDAGSAFTAALHGERPFHLPDPLPATWPAGTLSLRAQLEELGTTLIVPVHDGGHLAALVALDVRHRLGTAQLDGLQRLARQILPALQRAQLLQALRSSEAQASAMLEVLEEGVMLIDPDGRAMQANAAAHRITGVTDLRDFPDVFDPRWRLMDPAGVPLPVEAYPAVRALRTGVTVRDTQVLFTRPDGGWIIASLNAIPLIEGGQQVGAVVSFTDVTASYLLQRQLEAQALHDPLTGLPNRRQVTGLLEQLCAPHPAQRAAVMILTLHHFPNLLDRLGRQGTDRLLQRVAQELRDAMNDRGVAAHLTEHEFLLLFRSGGQDDPAGTWAAQLLDRLNGTFGLEGQAVQVSFRLGYALHPEDGHTPAELLRHADLALKHTWTGHSPAVRRFEPAMAADVERRLRLEECLQRAVTNGTLSVHYQPVVAVPQRETRSLEALLRWQDPLLGTVSPAEFIPVAETSGLINELGTFVLREALAQAVRWNAHRRAPLSVNVNVSVTQFTSGTFPDVVRDALNRTGADPRWLTLEVTEAVAAQDLPSVTRQLHALKALGIRIALDDFGTGYSSLALLSQLPIDFLKLDRLLVQGVHLDARRQVLLRSVVRLGLELGFVVVAEGVEQPEELGFVQACGCAHVQGFLLARPQAPQQLNLNAPHP</sequence>
<dbReference type="SUPFAM" id="SSF55781">
    <property type="entry name" value="GAF domain-like"/>
    <property type="match status" value="1"/>
</dbReference>
<dbReference type="SUPFAM" id="SSF55785">
    <property type="entry name" value="PYP-like sensor domain (PAS domain)"/>
    <property type="match status" value="1"/>
</dbReference>
<evidence type="ECO:0000259" key="3">
    <source>
        <dbReference type="PROSITE" id="PS50887"/>
    </source>
</evidence>
<dbReference type="InterPro" id="IPR003018">
    <property type="entry name" value="GAF"/>
</dbReference>
<evidence type="ECO:0000313" key="5">
    <source>
        <dbReference type="Proteomes" id="UP001500191"/>
    </source>
</evidence>
<dbReference type="CDD" id="cd01948">
    <property type="entry name" value="EAL"/>
    <property type="match status" value="1"/>
</dbReference>
<dbReference type="PROSITE" id="PS50887">
    <property type="entry name" value="GGDEF"/>
    <property type="match status" value="1"/>
</dbReference>
<evidence type="ECO:0000313" key="4">
    <source>
        <dbReference type="EMBL" id="GAA0502657.1"/>
    </source>
</evidence>
<protein>
    <submittedName>
        <fullName evidence="4">Uncharacterized protein</fullName>
    </submittedName>
</protein>
<dbReference type="SUPFAM" id="SSF55073">
    <property type="entry name" value="Nucleotide cyclase"/>
    <property type="match status" value="1"/>
</dbReference>
<dbReference type="PROSITE" id="PS50883">
    <property type="entry name" value="EAL"/>
    <property type="match status" value="1"/>
</dbReference>
<dbReference type="InterPro" id="IPR001633">
    <property type="entry name" value="EAL_dom"/>
</dbReference>
<dbReference type="Proteomes" id="UP001500191">
    <property type="component" value="Unassembled WGS sequence"/>
</dbReference>
<dbReference type="InterPro" id="IPR043128">
    <property type="entry name" value="Rev_trsase/Diguanyl_cyclase"/>
</dbReference>
<evidence type="ECO:0000259" key="1">
    <source>
        <dbReference type="PROSITE" id="PS50112"/>
    </source>
</evidence>
<reference evidence="5" key="1">
    <citation type="journal article" date="2019" name="Int. J. Syst. Evol. Microbiol.">
        <title>The Global Catalogue of Microorganisms (GCM) 10K type strain sequencing project: providing services to taxonomists for standard genome sequencing and annotation.</title>
        <authorList>
            <consortium name="The Broad Institute Genomics Platform"/>
            <consortium name="The Broad Institute Genome Sequencing Center for Infectious Disease"/>
            <person name="Wu L."/>
            <person name="Ma J."/>
        </authorList>
    </citation>
    <scope>NUCLEOTIDE SEQUENCE [LARGE SCALE GENOMIC DNA]</scope>
    <source>
        <strain evidence="5">JCM 14368</strain>
    </source>
</reference>
<dbReference type="Pfam" id="PF00990">
    <property type="entry name" value="GGDEF"/>
    <property type="match status" value="1"/>
</dbReference>
<dbReference type="Gene3D" id="3.20.20.450">
    <property type="entry name" value="EAL domain"/>
    <property type="match status" value="1"/>
</dbReference>
<accession>A0ABP3LK99</accession>
<dbReference type="CDD" id="cd00130">
    <property type="entry name" value="PAS"/>
    <property type="match status" value="1"/>
</dbReference>
<proteinExistence type="predicted"/>
<gene>
    <name evidence="4" type="ORF">GCM10008937_07910</name>
</gene>
<dbReference type="Gene3D" id="3.30.450.20">
    <property type="entry name" value="PAS domain"/>
    <property type="match status" value="1"/>
</dbReference>
<dbReference type="RefSeq" id="WP_343756280.1">
    <property type="nucleotide sequence ID" value="NZ_BAAADB010000004.1"/>
</dbReference>
<evidence type="ECO:0000259" key="2">
    <source>
        <dbReference type="PROSITE" id="PS50883"/>
    </source>
</evidence>
<name>A0ABP3LK99_9DEIO</name>
<dbReference type="Pfam" id="PF00563">
    <property type="entry name" value="EAL"/>
    <property type="match status" value="1"/>
</dbReference>
<dbReference type="Pfam" id="PF13426">
    <property type="entry name" value="PAS_9"/>
    <property type="match status" value="1"/>
</dbReference>
<dbReference type="InterPro" id="IPR052155">
    <property type="entry name" value="Biofilm_reg_signaling"/>
</dbReference>
<dbReference type="SUPFAM" id="SSF141868">
    <property type="entry name" value="EAL domain-like"/>
    <property type="match status" value="1"/>
</dbReference>
<dbReference type="InterPro" id="IPR029787">
    <property type="entry name" value="Nucleotide_cyclase"/>
</dbReference>
<feature type="domain" description="PAS" evidence="1">
    <location>
        <begin position="172"/>
        <end position="210"/>
    </location>
</feature>
<dbReference type="InterPro" id="IPR000014">
    <property type="entry name" value="PAS"/>
</dbReference>
<dbReference type="NCBIfam" id="TIGR00254">
    <property type="entry name" value="GGDEF"/>
    <property type="match status" value="1"/>
</dbReference>
<organism evidence="4 5">
    <name type="scientific">Deinococcus depolymerans</name>
    <dbReference type="NCBI Taxonomy" id="392408"/>
    <lineage>
        <taxon>Bacteria</taxon>
        <taxon>Thermotogati</taxon>
        <taxon>Deinococcota</taxon>
        <taxon>Deinococci</taxon>
        <taxon>Deinococcales</taxon>
        <taxon>Deinococcaceae</taxon>
        <taxon>Deinococcus</taxon>
    </lineage>
</organism>
<dbReference type="CDD" id="cd01949">
    <property type="entry name" value="GGDEF"/>
    <property type="match status" value="1"/>
</dbReference>
<dbReference type="SMART" id="SM00267">
    <property type="entry name" value="GGDEF"/>
    <property type="match status" value="1"/>
</dbReference>
<dbReference type="Pfam" id="PF01590">
    <property type="entry name" value="GAF"/>
    <property type="match status" value="1"/>
</dbReference>
<dbReference type="EMBL" id="BAAADB010000004">
    <property type="protein sequence ID" value="GAA0502657.1"/>
    <property type="molecule type" value="Genomic_DNA"/>
</dbReference>
<dbReference type="InterPro" id="IPR000160">
    <property type="entry name" value="GGDEF_dom"/>
</dbReference>
<feature type="domain" description="GGDEF" evidence="3">
    <location>
        <begin position="332"/>
        <end position="465"/>
    </location>
</feature>
<feature type="domain" description="EAL" evidence="2">
    <location>
        <begin position="474"/>
        <end position="727"/>
    </location>
</feature>
<dbReference type="InterPro" id="IPR035919">
    <property type="entry name" value="EAL_sf"/>
</dbReference>
<keyword evidence="5" id="KW-1185">Reference proteome</keyword>
<dbReference type="Gene3D" id="3.30.450.40">
    <property type="match status" value="1"/>
</dbReference>
<dbReference type="PROSITE" id="PS50112">
    <property type="entry name" value="PAS"/>
    <property type="match status" value="1"/>
</dbReference>
<dbReference type="InterPro" id="IPR035965">
    <property type="entry name" value="PAS-like_dom_sf"/>
</dbReference>
<dbReference type="InterPro" id="IPR029016">
    <property type="entry name" value="GAF-like_dom_sf"/>
</dbReference>
<dbReference type="PANTHER" id="PTHR44757:SF2">
    <property type="entry name" value="BIOFILM ARCHITECTURE MAINTENANCE PROTEIN MBAA"/>
    <property type="match status" value="1"/>
</dbReference>
<dbReference type="Gene3D" id="3.30.70.270">
    <property type="match status" value="1"/>
</dbReference>